<gene>
    <name evidence="2" type="ORF">QLQ12_17540</name>
</gene>
<name>A0ABT6WL12_9ACTN</name>
<evidence type="ECO:0000256" key="1">
    <source>
        <dbReference type="SAM" id="MobiDB-lite"/>
    </source>
</evidence>
<reference evidence="2 3" key="1">
    <citation type="submission" date="2023-05" db="EMBL/GenBank/DDBJ databases">
        <title>Actinoplanes sp. NEAU-A12 genome sequencing.</title>
        <authorList>
            <person name="Wang Z.-S."/>
        </authorList>
    </citation>
    <scope>NUCLEOTIDE SEQUENCE [LARGE SCALE GENOMIC DNA]</scope>
    <source>
        <strain evidence="2 3">NEAU-A12</strain>
    </source>
</reference>
<protein>
    <submittedName>
        <fullName evidence="2">Choice-of-anchor L domain-containing protein</fullName>
    </submittedName>
</protein>
<evidence type="ECO:0000313" key="3">
    <source>
        <dbReference type="Proteomes" id="UP001241758"/>
    </source>
</evidence>
<dbReference type="InterPro" id="IPR049804">
    <property type="entry name" value="Choice_anch_L"/>
</dbReference>
<sequence>MATAAPPPARDETNPRSRRAGYAEATRRAVLDAARDLFVRQGDFGTKVEDRTGRRFTPIIPTGSTLNVKDAFVSEEHPEYDGSAFNDVMAILVNGIWSD</sequence>
<feature type="region of interest" description="Disordered" evidence="1">
    <location>
        <begin position="1"/>
        <end position="23"/>
    </location>
</feature>
<comment type="caution">
    <text evidence="2">The sequence shown here is derived from an EMBL/GenBank/DDBJ whole genome shotgun (WGS) entry which is preliminary data.</text>
</comment>
<dbReference type="Proteomes" id="UP001241758">
    <property type="component" value="Unassembled WGS sequence"/>
</dbReference>
<dbReference type="NCBIfam" id="NF038133">
    <property type="entry name" value="choice_anch_L"/>
    <property type="match status" value="1"/>
</dbReference>
<dbReference type="EMBL" id="JASCTH010000010">
    <property type="protein sequence ID" value="MDI6100414.1"/>
    <property type="molecule type" value="Genomic_DNA"/>
</dbReference>
<evidence type="ECO:0000313" key="2">
    <source>
        <dbReference type="EMBL" id="MDI6100414.1"/>
    </source>
</evidence>
<proteinExistence type="predicted"/>
<dbReference type="RefSeq" id="WP_282761165.1">
    <property type="nucleotide sequence ID" value="NZ_JASCTH010000010.1"/>
</dbReference>
<accession>A0ABT6WL12</accession>
<organism evidence="2 3">
    <name type="scientific">Actinoplanes sandaracinus</name>
    <dbReference type="NCBI Taxonomy" id="3045177"/>
    <lineage>
        <taxon>Bacteria</taxon>
        <taxon>Bacillati</taxon>
        <taxon>Actinomycetota</taxon>
        <taxon>Actinomycetes</taxon>
        <taxon>Micromonosporales</taxon>
        <taxon>Micromonosporaceae</taxon>
        <taxon>Actinoplanes</taxon>
    </lineage>
</organism>
<keyword evidence="3" id="KW-1185">Reference proteome</keyword>